<evidence type="ECO:0000259" key="1">
    <source>
        <dbReference type="Pfam" id="PF05099"/>
    </source>
</evidence>
<organism evidence="2 3">
    <name type="scientific">Aeromonas caviae</name>
    <name type="common">Aeromonas punctata</name>
    <dbReference type="NCBI Taxonomy" id="648"/>
    <lineage>
        <taxon>Bacteria</taxon>
        <taxon>Pseudomonadati</taxon>
        <taxon>Pseudomonadota</taxon>
        <taxon>Gammaproteobacteria</taxon>
        <taxon>Aeromonadales</taxon>
        <taxon>Aeromonadaceae</taxon>
        <taxon>Aeromonas</taxon>
    </lineage>
</organism>
<sequence>MMPLAGDFAGLPEANNPPILNGGRMSFFDKVRKTFSEGRAELVAQVGRFKNKKFMEGTVAVCAYIATASKGADSGEKQKMMGFIKNSDELKVFDTSEVIAFFKKLEDGHQFDADIGKGEMMKYILALKGDEGAAQLALRVGVAVAKSDGDFDSAEKQAVKEICMALGFDPNDYQQ</sequence>
<dbReference type="EMBL" id="JAYGOJ010000108">
    <property type="protein sequence ID" value="MEA9437457.1"/>
    <property type="molecule type" value="Genomic_DNA"/>
</dbReference>
<gene>
    <name evidence="2" type="ORF">VCX44_17010</name>
</gene>
<dbReference type="InterPro" id="IPR007791">
    <property type="entry name" value="DjlA_N"/>
</dbReference>
<evidence type="ECO:0000313" key="2">
    <source>
        <dbReference type="EMBL" id="MEA9437457.1"/>
    </source>
</evidence>
<dbReference type="Proteomes" id="UP001304847">
    <property type="component" value="Unassembled WGS sequence"/>
</dbReference>
<feature type="domain" description="Co-chaperone DjlA N-terminal" evidence="1">
    <location>
        <begin position="57"/>
        <end position="174"/>
    </location>
</feature>
<dbReference type="Pfam" id="PF05099">
    <property type="entry name" value="TerB"/>
    <property type="match status" value="1"/>
</dbReference>
<dbReference type="RefSeq" id="WP_270668022.1">
    <property type="nucleotide sequence ID" value="NZ_JAAKXH010000024.1"/>
</dbReference>
<proteinExistence type="predicted"/>
<protein>
    <submittedName>
        <fullName evidence="2">Tellurite resistance TerB family protein</fullName>
    </submittedName>
</protein>
<dbReference type="SUPFAM" id="SSF158682">
    <property type="entry name" value="TerB-like"/>
    <property type="match status" value="1"/>
</dbReference>
<evidence type="ECO:0000313" key="3">
    <source>
        <dbReference type="Proteomes" id="UP001304847"/>
    </source>
</evidence>
<reference evidence="2 3" key="1">
    <citation type="submission" date="2023-12" db="EMBL/GenBank/DDBJ databases">
        <title>Characterization of antibiotic resistance in Aeromonas spp. in hospital effluent.</title>
        <authorList>
            <person name="Negoseki B.R.S."/>
            <person name="Krul D."/>
            <person name="Siqueira A.C."/>
            <person name="Almeida M."/>
            <person name="Mesa D."/>
            <person name="Conte D."/>
            <person name="Dalla-Costa L.M."/>
        </authorList>
    </citation>
    <scope>NUCLEOTIDE SEQUENCE [LARGE SCALE GENOMIC DNA]</scope>
    <source>
        <strain evidence="2 3">36v</strain>
    </source>
</reference>
<dbReference type="InterPro" id="IPR029024">
    <property type="entry name" value="TerB-like"/>
</dbReference>
<dbReference type="CDD" id="cd07176">
    <property type="entry name" value="terB"/>
    <property type="match status" value="1"/>
</dbReference>
<keyword evidence="3" id="KW-1185">Reference proteome</keyword>
<dbReference type="Gene3D" id="1.10.3680.10">
    <property type="entry name" value="TerB-like"/>
    <property type="match status" value="1"/>
</dbReference>
<name>A0ABU5W971_AERCA</name>
<comment type="caution">
    <text evidence="2">The sequence shown here is derived from an EMBL/GenBank/DDBJ whole genome shotgun (WGS) entry which is preliminary data.</text>
</comment>
<accession>A0ABU5W971</accession>